<evidence type="ECO:0000256" key="2">
    <source>
        <dbReference type="ARBA" id="ARBA00022679"/>
    </source>
</evidence>
<dbReference type="PANTHER" id="PTHR46165">
    <property type="entry name" value="SET AND MYND DOMAIN-CONTAINING PROTEIN 4"/>
    <property type="match status" value="1"/>
</dbReference>
<feature type="domain" description="SET" evidence="7">
    <location>
        <begin position="173"/>
        <end position="457"/>
    </location>
</feature>
<dbReference type="Proteomes" id="UP001381693">
    <property type="component" value="Unassembled WGS sequence"/>
</dbReference>
<dbReference type="SUPFAM" id="SSF82199">
    <property type="entry name" value="SET domain"/>
    <property type="match status" value="1"/>
</dbReference>
<accession>A0AAN9AHJ0</accession>
<dbReference type="GO" id="GO:0042826">
    <property type="term" value="F:histone deacetylase binding"/>
    <property type="evidence" value="ECO:0007669"/>
    <property type="project" value="TreeGrafter"/>
</dbReference>
<organism evidence="8 9">
    <name type="scientific">Halocaridina rubra</name>
    <name type="common">Hawaiian red shrimp</name>
    <dbReference type="NCBI Taxonomy" id="373956"/>
    <lineage>
        <taxon>Eukaryota</taxon>
        <taxon>Metazoa</taxon>
        <taxon>Ecdysozoa</taxon>
        <taxon>Arthropoda</taxon>
        <taxon>Crustacea</taxon>
        <taxon>Multicrustacea</taxon>
        <taxon>Malacostraca</taxon>
        <taxon>Eumalacostraca</taxon>
        <taxon>Eucarida</taxon>
        <taxon>Decapoda</taxon>
        <taxon>Pleocyemata</taxon>
        <taxon>Caridea</taxon>
        <taxon>Atyoidea</taxon>
        <taxon>Atyidae</taxon>
        <taxon>Halocaridina</taxon>
    </lineage>
</organism>
<dbReference type="GO" id="GO:0032259">
    <property type="term" value="P:methylation"/>
    <property type="evidence" value="ECO:0007669"/>
    <property type="project" value="UniProtKB-KW"/>
</dbReference>
<evidence type="ECO:0000256" key="3">
    <source>
        <dbReference type="ARBA" id="ARBA00022691"/>
    </source>
</evidence>
<reference evidence="8 9" key="1">
    <citation type="submission" date="2023-11" db="EMBL/GenBank/DDBJ databases">
        <title>Halocaridina rubra genome assembly.</title>
        <authorList>
            <person name="Smith C."/>
        </authorList>
    </citation>
    <scope>NUCLEOTIDE SEQUENCE [LARGE SCALE GENOMIC DNA]</scope>
    <source>
        <strain evidence="8">EP-1</strain>
        <tissue evidence="8">Whole</tissue>
    </source>
</reference>
<dbReference type="GO" id="GO:0005634">
    <property type="term" value="C:nucleus"/>
    <property type="evidence" value="ECO:0007669"/>
    <property type="project" value="TreeGrafter"/>
</dbReference>
<evidence type="ECO:0000256" key="5">
    <source>
        <dbReference type="ARBA" id="ARBA00022771"/>
    </source>
</evidence>
<proteinExistence type="predicted"/>
<name>A0AAN9AHJ0_HALRR</name>
<evidence type="ECO:0000256" key="1">
    <source>
        <dbReference type="ARBA" id="ARBA00022603"/>
    </source>
</evidence>
<dbReference type="SUPFAM" id="SSF48452">
    <property type="entry name" value="TPR-like"/>
    <property type="match status" value="1"/>
</dbReference>
<gene>
    <name evidence="8" type="ORF">SK128_000849</name>
</gene>
<evidence type="ECO:0000313" key="8">
    <source>
        <dbReference type="EMBL" id="KAK7086995.1"/>
    </source>
</evidence>
<dbReference type="Gene3D" id="2.170.270.10">
    <property type="entry name" value="SET domain"/>
    <property type="match status" value="1"/>
</dbReference>
<dbReference type="PROSITE" id="PS50280">
    <property type="entry name" value="SET"/>
    <property type="match status" value="1"/>
</dbReference>
<dbReference type="InterPro" id="IPR052097">
    <property type="entry name" value="SET-MYND_domain_protein"/>
</dbReference>
<dbReference type="Gene3D" id="1.25.40.10">
    <property type="entry name" value="Tetratricopeptide repeat domain"/>
    <property type="match status" value="1"/>
</dbReference>
<keyword evidence="4" id="KW-0479">Metal-binding</keyword>
<dbReference type="InterPro" id="IPR002893">
    <property type="entry name" value="Znf_MYND"/>
</dbReference>
<sequence>MWNLEEAHQAFTAPKVCPSKSDDTAERFRQEGNCLYKKHMFDFALEHYNLSILCAHHPNIDSSSTEPAGQNCRSSGSEADMKMYKTLGYGYANRSAVQLVRKEYERCIADIDLAIKYGYPEELRSKLEERREKCLKAIKKAKRKNAAQKIIYLNKKIPPQLPKPNPSVPSFSDSIKVSYSATKGRHVVAARDIRPGDLIAVEKSYCSHNYSDEKGYYCPVCLMECHNLVPCPTCCKVAFCSDECRAEGLKIHMKECNILQAFDEMDLSDNHAALALKCVIQASFIKLKEILPKLNSENLALSPENLGFDDNGKFDSADYRSVYHVVSTKNLKSPDAINQACIVAFVLTKILHLSEKFFITEEGIPIIPRYEDFILTGTALMHHMAYRSAIFTFSDIKVINHGLSTQKTLAGQGMFPALSLMRHSCNAPTVYYNYGCVKIVRAFMPIAAGEEVTLALADRFITTPLENRKLQLKAISYECSCEACLGAWPTADFIPDEIHWKCIQCYKPISGTETSPICTECEICYNKTHAREWLTMKKKLSQAITQIQSLMSKFQNEYKVNRSDANAMHNATELLTKHVQQPAKIFTVIRDVYLLLFYSDL</sequence>
<dbReference type="AlphaFoldDB" id="A0AAN9AHJ0"/>
<keyword evidence="1" id="KW-0489">Methyltransferase</keyword>
<dbReference type="GO" id="GO:0008170">
    <property type="term" value="F:N-methyltransferase activity"/>
    <property type="evidence" value="ECO:0007669"/>
    <property type="project" value="UniProtKB-ARBA"/>
</dbReference>
<dbReference type="PROSITE" id="PS01360">
    <property type="entry name" value="ZF_MYND_1"/>
    <property type="match status" value="1"/>
</dbReference>
<comment type="caution">
    <text evidence="8">The sequence shown here is derived from an EMBL/GenBank/DDBJ whole genome shotgun (WGS) entry which is preliminary data.</text>
</comment>
<dbReference type="SUPFAM" id="SSF144232">
    <property type="entry name" value="HIT/MYND zinc finger-like"/>
    <property type="match status" value="1"/>
</dbReference>
<keyword evidence="6" id="KW-0862">Zinc</keyword>
<dbReference type="GO" id="GO:0008276">
    <property type="term" value="F:protein methyltransferase activity"/>
    <property type="evidence" value="ECO:0007669"/>
    <property type="project" value="UniProtKB-ARBA"/>
</dbReference>
<evidence type="ECO:0000313" key="9">
    <source>
        <dbReference type="Proteomes" id="UP001381693"/>
    </source>
</evidence>
<dbReference type="GO" id="GO:0008270">
    <property type="term" value="F:zinc ion binding"/>
    <property type="evidence" value="ECO:0007669"/>
    <property type="project" value="UniProtKB-KW"/>
</dbReference>
<keyword evidence="9" id="KW-1185">Reference proteome</keyword>
<protein>
    <recommendedName>
        <fullName evidence="7">SET domain-containing protein</fullName>
    </recommendedName>
</protein>
<evidence type="ECO:0000256" key="6">
    <source>
        <dbReference type="ARBA" id="ARBA00022833"/>
    </source>
</evidence>
<keyword evidence="3" id="KW-0949">S-adenosyl-L-methionine</keyword>
<dbReference type="PANTHER" id="PTHR46165:SF2">
    <property type="entry name" value="SET AND MYND DOMAIN-CONTAINING PROTEIN 4"/>
    <property type="match status" value="1"/>
</dbReference>
<dbReference type="GO" id="GO:0005737">
    <property type="term" value="C:cytoplasm"/>
    <property type="evidence" value="ECO:0007669"/>
    <property type="project" value="TreeGrafter"/>
</dbReference>
<dbReference type="EMBL" id="JAXCGZ010000027">
    <property type="protein sequence ID" value="KAK7086995.1"/>
    <property type="molecule type" value="Genomic_DNA"/>
</dbReference>
<evidence type="ECO:0000256" key="4">
    <source>
        <dbReference type="ARBA" id="ARBA00022723"/>
    </source>
</evidence>
<keyword evidence="5" id="KW-0863">Zinc-finger</keyword>
<dbReference type="InterPro" id="IPR046341">
    <property type="entry name" value="SET_dom_sf"/>
</dbReference>
<dbReference type="InterPro" id="IPR011990">
    <property type="entry name" value="TPR-like_helical_dom_sf"/>
</dbReference>
<evidence type="ECO:0000259" key="7">
    <source>
        <dbReference type="PROSITE" id="PS50280"/>
    </source>
</evidence>
<keyword evidence="2" id="KW-0808">Transferase</keyword>
<dbReference type="GO" id="GO:0008757">
    <property type="term" value="F:S-adenosylmethionine-dependent methyltransferase activity"/>
    <property type="evidence" value="ECO:0007669"/>
    <property type="project" value="UniProtKB-ARBA"/>
</dbReference>
<dbReference type="InterPro" id="IPR001214">
    <property type="entry name" value="SET_dom"/>
</dbReference>
<dbReference type="Pfam" id="PF00856">
    <property type="entry name" value="SET"/>
    <property type="match status" value="1"/>
</dbReference>